<name>A0A8H7ZUR1_9FUNG</name>
<dbReference type="Pfam" id="PF00627">
    <property type="entry name" value="UBA"/>
    <property type="match status" value="1"/>
</dbReference>
<reference evidence="5 6" key="1">
    <citation type="journal article" name="Sci. Rep.">
        <title>Genome-scale phylogenetic analyses confirm Olpidium as the closest living zoosporic fungus to the non-flagellated, terrestrial fungi.</title>
        <authorList>
            <person name="Chang Y."/>
            <person name="Rochon D."/>
            <person name="Sekimoto S."/>
            <person name="Wang Y."/>
            <person name="Chovatia M."/>
            <person name="Sandor L."/>
            <person name="Salamov A."/>
            <person name="Grigoriev I.V."/>
            <person name="Stajich J.E."/>
            <person name="Spatafora J.W."/>
        </authorList>
    </citation>
    <scope>NUCLEOTIDE SEQUENCE [LARGE SCALE GENOMIC DNA]</scope>
    <source>
        <strain evidence="5">S191</strain>
    </source>
</reference>
<dbReference type="GO" id="GO:0005829">
    <property type="term" value="C:cytosol"/>
    <property type="evidence" value="ECO:0007669"/>
    <property type="project" value="TreeGrafter"/>
</dbReference>
<evidence type="ECO:0000256" key="2">
    <source>
        <dbReference type="RuleBase" id="RU367049"/>
    </source>
</evidence>
<dbReference type="CDD" id="cd14280">
    <property type="entry name" value="UBA1_Rad23_like"/>
    <property type="match status" value="1"/>
</dbReference>
<dbReference type="EMBL" id="JAEFCI010006692">
    <property type="protein sequence ID" value="KAG5459529.1"/>
    <property type="molecule type" value="Genomic_DNA"/>
</dbReference>
<dbReference type="FunFam" id="1.10.8.10:FF:000003">
    <property type="entry name" value="UV excision repair protein RAD23 homolog"/>
    <property type="match status" value="1"/>
</dbReference>
<dbReference type="AlphaFoldDB" id="A0A8H7ZUR1"/>
<dbReference type="Gene3D" id="1.10.10.540">
    <property type="entry name" value="XPC-binding domain"/>
    <property type="match status" value="1"/>
</dbReference>
<keyword evidence="2" id="KW-0963">Cytoplasm</keyword>
<dbReference type="PROSITE" id="PS50030">
    <property type="entry name" value="UBA"/>
    <property type="match status" value="1"/>
</dbReference>
<dbReference type="GO" id="GO:0003684">
    <property type="term" value="F:damaged DNA binding"/>
    <property type="evidence" value="ECO:0007669"/>
    <property type="project" value="UniProtKB-UniRule"/>
</dbReference>
<organism evidence="5 6">
    <name type="scientific">Olpidium bornovanus</name>
    <dbReference type="NCBI Taxonomy" id="278681"/>
    <lineage>
        <taxon>Eukaryota</taxon>
        <taxon>Fungi</taxon>
        <taxon>Fungi incertae sedis</taxon>
        <taxon>Olpidiomycota</taxon>
        <taxon>Olpidiomycotina</taxon>
        <taxon>Olpidiomycetes</taxon>
        <taxon>Olpidiales</taxon>
        <taxon>Olpidiaceae</taxon>
        <taxon>Olpidium</taxon>
    </lineage>
</organism>
<dbReference type="PANTHER" id="PTHR10621:SF0">
    <property type="entry name" value="UV EXCISION REPAIR PROTEIN RAD23"/>
    <property type="match status" value="1"/>
</dbReference>
<dbReference type="InterPro" id="IPR015940">
    <property type="entry name" value="UBA"/>
</dbReference>
<comment type="caution">
    <text evidence="5">The sequence shown here is derived from an EMBL/GenBank/DDBJ whole genome shotgun (WGS) entry which is preliminary data.</text>
</comment>
<dbReference type="InterPro" id="IPR015360">
    <property type="entry name" value="XPC-bd"/>
</dbReference>
<dbReference type="GO" id="GO:0005654">
    <property type="term" value="C:nucleoplasm"/>
    <property type="evidence" value="ECO:0007669"/>
    <property type="project" value="TreeGrafter"/>
</dbReference>
<feature type="compositionally biased region" description="Low complexity" evidence="3">
    <location>
        <begin position="81"/>
        <end position="95"/>
    </location>
</feature>
<dbReference type="InterPro" id="IPR004806">
    <property type="entry name" value="Rad23"/>
</dbReference>
<dbReference type="InterPro" id="IPR036353">
    <property type="entry name" value="XPC-bd_sf"/>
</dbReference>
<sequence>MPVVGSEYNNAVANMVEMGFPREQVIKAMRASFNNPDRAVEYLMTVGFGAPRVLFPVRRPIWHAKNLHGIPEHLERETYPAASATAQTADSTRATPDSEGEAHSAAAAPSPSGPVNLFEAAAQAAQQQEHEQRSRSSAMGGAGQDISFLANHPQFQQLRALVRSNPALLEPLLQQLGQANPQLLALINQNQQTFMRMLQDDVGAEGEEEVPGGGAQYVSVTPEERDALERVSIALCAVCPGPQKCVGMNVLENGLPWVRAEPSPRSVPRMRQERRTCRQALH</sequence>
<keyword evidence="2" id="KW-0227">DNA damage</keyword>
<dbReference type="Proteomes" id="UP000673691">
    <property type="component" value="Unassembled WGS sequence"/>
</dbReference>
<dbReference type="OrthoDB" id="419317at2759"/>
<dbReference type="SUPFAM" id="SSF46934">
    <property type="entry name" value="UBA-like"/>
    <property type="match status" value="1"/>
</dbReference>
<accession>A0A8H7ZUR1</accession>
<dbReference type="Gene3D" id="1.10.8.10">
    <property type="entry name" value="DNA helicase RuvA subunit, C-terminal domain"/>
    <property type="match status" value="1"/>
</dbReference>
<proteinExistence type="inferred from homology"/>
<evidence type="ECO:0000313" key="5">
    <source>
        <dbReference type="EMBL" id="KAG5459529.1"/>
    </source>
</evidence>
<evidence type="ECO:0000259" key="4">
    <source>
        <dbReference type="PROSITE" id="PS50030"/>
    </source>
</evidence>
<evidence type="ECO:0000256" key="3">
    <source>
        <dbReference type="SAM" id="MobiDB-lite"/>
    </source>
</evidence>
<protein>
    <recommendedName>
        <fullName evidence="2">UV excision repair protein RAD23</fullName>
    </recommendedName>
</protein>
<gene>
    <name evidence="5" type="ORF">BJ554DRAFT_59</name>
</gene>
<keyword evidence="6" id="KW-1185">Reference proteome</keyword>
<dbReference type="GO" id="GO:0043130">
    <property type="term" value="F:ubiquitin binding"/>
    <property type="evidence" value="ECO:0007669"/>
    <property type="project" value="UniProtKB-UniRule"/>
</dbReference>
<dbReference type="SUPFAM" id="SSF101238">
    <property type="entry name" value="XPC-binding domain"/>
    <property type="match status" value="1"/>
</dbReference>
<dbReference type="PRINTS" id="PR01839">
    <property type="entry name" value="RAD23PROTEIN"/>
</dbReference>
<dbReference type="SMART" id="SM00165">
    <property type="entry name" value="UBA"/>
    <property type="match status" value="1"/>
</dbReference>
<feature type="region of interest" description="Disordered" evidence="3">
    <location>
        <begin position="260"/>
        <end position="282"/>
    </location>
</feature>
<keyword evidence="1 2" id="KW-0539">Nucleus</keyword>
<feature type="region of interest" description="Disordered" evidence="3">
    <location>
        <begin position="80"/>
        <end position="145"/>
    </location>
</feature>
<feature type="domain" description="UBA" evidence="4">
    <location>
        <begin position="6"/>
        <end position="46"/>
    </location>
</feature>
<dbReference type="GO" id="GO:0043161">
    <property type="term" value="P:proteasome-mediated ubiquitin-dependent protein catabolic process"/>
    <property type="evidence" value="ECO:0007669"/>
    <property type="project" value="UniProtKB-UniRule"/>
</dbReference>
<dbReference type="PANTHER" id="PTHR10621">
    <property type="entry name" value="UV EXCISION REPAIR PROTEIN RAD23"/>
    <property type="match status" value="1"/>
</dbReference>
<dbReference type="GO" id="GO:0006289">
    <property type="term" value="P:nucleotide-excision repair"/>
    <property type="evidence" value="ECO:0007669"/>
    <property type="project" value="UniProtKB-UniRule"/>
</dbReference>
<dbReference type="GO" id="GO:0070628">
    <property type="term" value="F:proteasome binding"/>
    <property type="evidence" value="ECO:0007669"/>
    <property type="project" value="TreeGrafter"/>
</dbReference>
<dbReference type="SMART" id="SM00727">
    <property type="entry name" value="STI1"/>
    <property type="match status" value="1"/>
</dbReference>
<evidence type="ECO:0000313" key="6">
    <source>
        <dbReference type="Proteomes" id="UP000673691"/>
    </source>
</evidence>
<comment type="similarity">
    <text evidence="2">Belongs to the RAD23 family.</text>
</comment>
<dbReference type="InterPro" id="IPR009060">
    <property type="entry name" value="UBA-like_sf"/>
</dbReference>
<comment type="function">
    <text evidence="2">Multiubiquitin chain receptor involved in modulation of proteasomal degradation. Involved in nucleotide excision repair.</text>
</comment>
<comment type="subcellular location">
    <subcellularLocation>
        <location evidence="2">Nucleus</location>
    </subcellularLocation>
    <subcellularLocation>
        <location evidence="2">Cytoplasm</location>
    </subcellularLocation>
</comment>
<feature type="compositionally biased region" description="Low complexity" evidence="3">
    <location>
        <begin position="103"/>
        <end position="127"/>
    </location>
</feature>
<keyword evidence="2" id="KW-0234">DNA repair</keyword>
<evidence type="ECO:0000256" key="1">
    <source>
        <dbReference type="ARBA" id="ARBA00023242"/>
    </source>
</evidence>
<dbReference type="GO" id="GO:0031593">
    <property type="term" value="F:polyubiquitin modification-dependent protein binding"/>
    <property type="evidence" value="ECO:0007669"/>
    <property type="project" value="UniProtKB-UniRule"/>
</dbReference>
<dbReference type="Pfam" id="PF09280">
    <property type="entry name" value="XPC-binding"/>
    <property type="match status" value="1"/>
</dbReference>
<dbReference type="InterPro" id="IPR006636">
    <property type="entry name" value="STI1_HS-bd"/>
</dbReference>